<dbReference type="AlphaFoldDB" id="A0A1A9VE18"/>
<keyword evidence="1" id="KW-1133">Transmembrane helix</keyword>
<accession>A0A1A9VE18</accession>
<keyword evidence="1" id="KW-0472">Membrane</keyword>
<keyword evidence="3" id="KW-1185">Reference proteome</keyword>
<organism evidence="2 3">
    <name type="scientific">Glossina austeni</name>
    <name type="common">Savannah tsetse fly</name>
    <dbReference type="NCBI Taxonomy" id="7395"/>
    <lineage>
        <taxon>Eukaryota</taxon>
        <taxon>Metazoa</taxon>
        <taxon>Ecdysozoa</taxon>
        <taxon>Arthropoda</taxon>
        <taxon>Hexapoda</taxon>
        <taxon>Insecta</taxon>
        <taxon>Pterygota</taxon>
        <taxon>Neoptera</taxon>
        <taxon>Endopterygota</taxon>
        <taxon>Diptera</taxon>
        <taxon>Brachycera</taxon>
        <taxon>Muscomorpha</taxon>
        <taxon>Hippoboscoidea</taxon>
        <taxon>Glossinidae</taxon>
        <taxon>Glossina</taxon>
    </lineage>
</organism>
<sequence length="148" mass="16511">MDDDDDDDDDDDVFSMLNAVDCDDGGGVGAGVVIIGIINIGVVVVVVVVDICLFTCIVKRFCCLDDKGHSAIQAFPNILAITQETRYQRRYQKRARKSSEHVRKAGELGECVIKRIGPLWPKDIKFKRQLLREFQEHKEVVASSGNKT</sequence>
<dbReference type="EnsemblMetazoa" id="GAUT034258-RA">
    <property type="protein sequence ID" value="GAUT034258-PA"/>
    <property type="gene ID" value="GAUT034258"/>
</dbReference>
<evidence type="ECO:0000313" key="3">
    <source>
        <dbReference type="Proteomes" id="UP000078200"/>
    </source>
</evidence>
<name>A0A1A9VE18_GLOAU</name>
<feature type="transmembrane region" description="Helical" evidence="1">
    <location>
        <begin position="33"/>
        <end position="58"/>
    </location>
</feature>
<evidence type="ECO:0000313" key="2">
    <source>
        <dbReference type="EnsemblMetazoa" id="GAUT034258-PA"/>
    </source>
</evidence>
<dbReference type="VEuPathDB" id="VectorBase:GAUT034258"/>
<keyword evidence="1" id="KW-0812">Transmembrane</keyword>
<dbReference type="Proteomes" id="UP000078200">
    <property type="component" value="Unassembled WGS sequence"/>
</dbReference>
<protein>
    <submittedName>
        <fullName evidence="2">Uncharacterized protein</fullName>
    </submittedName>
</protein>
<evidence type="ECO:0000256" key="1">
    <source>
        <dbReference type="SAM" id="Phobius"/>
    </source>
</evidence>
<proteinExistence type="predicted"/>
<reference evidence="2" key="1">
    <citation type="submission" date="2020-05" db="UniProtKB">
        <authorList>
            <consortium name="EnsemblMetazoa"/>
        </authorList>
    </citation>
    <scope>IDENTIFICATION</scope>
    <source>
        <strain evidence="2">TTRI</strain>
    </source>
</reference>